<feature type="transmembrane region" description="Helical" evidence="2">
    <location>
        <begin position="417"/>
        <end position="443"/>
    </location>
</feature>
<proteinExistence type="inferred from homology"/>
<dbReference type="RefSeq" id="WP_007415128.1">
    <property type="nucleotide sequence ID" value="NZ_ABOX02000013.1"/>
</dbReference>
<dbReference type="SUPFAM" id="SSF103473">
    <property type="entry name" value="MFS general substrate transporter"/>
    <property type="match status" value="1"/>
</dbReference>
<dbReference type="PANTHER" id="PTHR11328:SF24">
    <property type="entry name" value="MAJOR FACILITATOR SUPERFAMILY (MFS) PROFILE DOMAIN-CONTAINING PROTEIN"/>
    <property type="match status" value="1"/>
</dbReference>
<dbReference type="InterPro" id="IPR039672">
    <property type="entry name" value="MFS_2"/>
</dbReference>
<gene>
    <name evidence="3" type="ORF">Cflav_PD4122</name>
</gene>
<dbReference type="GO" id="GO:0008643">
    <property type="term" value="P:carbohydrate transport"/>
    <property type="evidence" value="ECO:0007669"/>
    <property type="project" value="InterPro"/>
</dbReference>
<protein>
    <submittedName>
        <fullName evidence="3">Sugar (Glycoside-Pentoside-Hexuronide) transporter</fullName>
    </submittedName>
</protein>
<dbReference type="OrthoDB" id="9762557at2"/>
<dbReference type="Pfam" id="PF13347">
    <property type="entry name" value="MFS_2"/>
    <property type="match status" value="2"/>
</dbReference>
<feature type="transmembrane region" description="Helical" evidence="2">
    <location>
        <begin position="348"/>
        <end position="368"/>
    </location>
</feature>
<dbReference type="CDD" id="cd17332">
    <property type="entry name" value="MFS_MelB_like"/>
    <property type="match status" value="1"/>
</dbReference>
<dbReference type="STRING" id="320771.Cflav_PD4122"/>
<feature type="transmembrane region" description="Helical" evidence="2">
    <location>
        <begin position="317"/>
        <end position="336"/>
    </location>
</feature>
<evidence type="ECO:0000313" key="3">
    <source>
        <dbReference type="EMBL" id="EEF60953.1"/>
    </source>
</evidence>
<feature type="transmembrane region" description="Helical" evidence="2">
    <location>
        <begin position="374"/>
        <end position="397"/>
    </location>
</feature>
<feature type="transmembrane region" description="Helical" evidence="2">
    <location>
        <begin position="463"/>
        <end position="481"/>
    </location>
</feature>
<keyword evidence="2" id="KW-1133">Transmembrane helix</keyword>
<dbReference type="AlphaFoldDB" id="B9XH32"/>
<comment type="similarity">
    <text evidence="1">Belongs to the sodium:galactoside symporter (TC 2.A.2) family.</text>
</comment>
<feature type="transmembrane region" description="Helical" evidence="2">
    <location>
        <begin position="238"/>
        <end position="261"/>
    </location>
</feature>
<feature type="transmembrane region" description="Helical" evidence="2">
    <location>
        <begin position="156"/>
        <end position="179"/>
    </location>
</feature>
<feature type="transmembrane region" description="Helical" evidence="2">
    <location>
        <begin position="185"/>
        <end position="207"/>
    </location>
</feature>
<dbReference type="EMBL" id="ABOX02000013">
    <property type="protein sequence ID" value="EEF60953.1"/>
    <property type="molecule type" value="Genomic_DNA"/>
</dbReference>
<dbReference type="Proteomes" id="UP000003688">
    <property type="component" value="Unassembled WGS sequence"/>
</dbReference>
<keyword evidence="4" id="KW-1185">Reference proteome</keyword>
<organism evidence="3 4">
    <name type="scientific">Pedosphaera parvula (strain Ellin514)</name>
    <dbReference type="NCBI Taxonomy" id="320771"/>
    <lineage>
        <taxon>Bacteria</taxon>
        <taxon>Pseudomonadati</taxon>
        <taxon>Verrucomicrobiota</taxon>
        <taxon>Pedosphaerae</taxon>
        <taxon>Pedosphaerales</taxon>
        <taxon>Pedosphaeraceae</taxon>
        <taxon>Pedosphaera</taxon>
    </lineage>
</organism>
<evidence type="ECO:0000256" key="1">
    <source>
        <dbReference type="ARBA" id="ARBA00009617"/>
    </source>
</evidence>
<reference evidence="3 4" key="1">
    <citation type="journal article" date="2011" name="J. Bacteriol.">
        <title>Genome sequence of 'Pedosphaera parvula' Ellin514, an aerobic Verrucomicrobial isolate from pasture soil.</title>
        <authorList>
            <person name="Kant R."/>
            <person name="van Passel M.W."/>
            <person name="Sangwan P."/>
            <person name="Palva A."/>
            <person name="Lucas S."/>
            <person name="Copeland A."/>
            <person name="Lapidus A."/>
            <person name="Glavina Del Rio T."/>
            <person name="Dalin E."/>
            <person name="Tice H."/>
            <person name="Bruce D."/>
            <person name="Goodwin L."/>
            <person name="Pitluck S."/>
            <person name="Chertkov O."/>
            <person name="Larimer F.W."/>
            <person name="Land M.L."/>
            <person name="Hauser L."/>
            <person name="Brettin T.S."/>
            <person name="Detter J.C."/>
            <person name="Han S."/>
            <person name="de Vos W.M."/>
            <person name="Janssen P.H."/>
            <person name="Smidt H."/>
        </authorList>
    </citation>
    <scope>NUCLEOTIDE SEQUENCE [LARGE SCALE GENOMIC DNA]</scope>
    <source>
        <strain evidence="3 4">Ellin514</strain>
    </source>
</reference>
<dbReference type="GO" id="GO:0015293">
    <property type="term" value="F:symporter activity"/>
    <property type="evidence" value="ECO:0007669"/>
    <property type="project" value="InterPro"/>
</dbReference>
<keyword evidence="2" id="KW-0472">Membrane</keyword>
<feature type="transmembrane region" description="Helical" evidence="2">
    <location>
        <begin position="42"/>
        <end position="64"/>
    </location>
</feature>
<name>B9XH32_PEDPL</name>
<dbReference type="InterPro" id="IPR036259">
    <property type="entry name" value="MFS_trans_sf"/>
</dbReference>
<dbReference type="GO" id="GO:0005886">
    <property type="term" value="C:plasma membrane"/>
    <property type="evidence" value="ECO:0007669"/>
    <property type="project" value="TreeGrafter"/>
</dbReference>
<accession>B9XH32</accession>
<evidence type="ECO:0000313" key="4">
    <source>
        <dbReference type="Proteomes" id="UP000003688"/>
    </source>
</evidence>
<dbReference type="PANTHER" id="PTHR11328">
    <property type="entry name" value="MAJOR FACILITATOR SUPERFAMILY DOMAIN-CONTAINING PROTEIN"/>
    <property type="match status" value="1"/>
</dbReference>
<sequence precursor="true">MNEQFQQNLTFTEKAGYSGADAAANFVFMSMILFQLNFYTDVFGLTASAAAAILLWPRLWDAVFDPIMGVLADRTRTRWGRFRPWILWTAVPWTVVMILAYTTPKGWSMGAMIAYAVITNTMLMTLYSMNNMPYSALGAVMTADLNERARLNSYRFIAVNIAQFIVGGFTLPLVAKFAVGHDRQYGWQITMTIWAAVCLILFLTAFLTTRERVQPLAEAKTPPKQDFADLLKNSPWRIMALMTLVHFAILSFRGGASYNYYHHYADKVAMFDWVHQLGLTAPALAPDAPKPGGVLEWLGYIVHGDKANLTSTNVADVFNSIVNMIGTTTTIIVIMLSMSFARRFGKKAVAVAGFGLSALNAFAFYLLPPTSVNGMVALTILGSIVYAPTVPLIWAIYADVADYSEWKTGRRFTGMVFATIGFTLKAGLALGSASFLWIMAGFFNYDTKLPDAPDAVAGFRETTGLVVGILFAVCTLLLCAYKLNKKATVEMAEDLAARRRRSAPPGVETITI</sequence>
<feature type="transmembrane region" description="Helical" evidence="2">
    <location>
        <begin position="85"/>
        <end position="101"/>
    </location>
</feature>
<dbReference type="Gene3D" id="1.20.1250.20">
    <property type="entry name" value="MFS general substrate transporter like domains"/>
    <property type="match status" value="2"/>
</dbReference>
<comment type="caution">
    <text evidence="3">The sequence shown here is derived from an EMBL/GenBank/DDBJ whole genome shotgun (WGS) entry which is preliminary data.</text>
</comment>
<evidence type="ECO:0000256" key="2">
    <source>
        <dbReference type="SAM" id="Phobius"/>
    </source>
</evidence>
<feature type="transmembrane region" description="Helical" evidence="2">
    <location>
        <begin position="107"/>
        <end position="127"/>
    </location>
</feature>
<keyword evidence="2" id="KW-0812">Transmembrane</keyword>